<name>A0A9P4SIM7_9PEZI</name>
<comment type="caution">
    <text evidence="1">The sequence shown here is derived from an EMBL/GenBank/DDBJ whole genome shotgun (WGS) entry which is preliminary data.</text>
</comment>
<dbReference type="Proteomes" id="UP000799429">
    <property type="component" value="Unassembled WGS sequence"/>
</dbReference>
<accession>A0A9P4SIM7</accession>
<dbReference type="AlphaFoldDB" id="A0A9P4SIM7"/>
<keyword evidence="2" id="KW-1185">Reference proteome</keyword>
<evidence type="ECO:0000313" key="2">
    <source>
        <dbReference type="Proteomes" id="UP000799429"/>
    </source>
</evidence>
<protein>
    <submittedName>
        <fullName evidence="1">Uncharacterized protein</fullName>
    </submittedName>
</protein>
<dbReference type="EMBL" id="MU006089">
    <property type="protein sequence ID" value="KAF2843646.1"/>
    <property type="molecule type" value="Genomic_DNA"/>
</dbReference>
<proteinExistence type="predicted"/>
<evidence type="ECO:0000313" key="1">
    <source>
        <dbReference type="EMBL" id="KAF2843646.1"/>
    </source>
</evidence>
<reference evidence="1" key="1">
    <citation type="journal article" date="2020" name="Stud. Mycol.">
        <title>101 Dothideomycetes genomes: a test case for predicting lifestyles and emergence of pathogens.</title>
        <authorList>
            <person name="Haridas S."/>
            <person name="Albert R."/>
            <person name="Binder M."/>
            <person name="Bloem J."/>
            <person name="Labutti K."/>
            <person name="Salamov A."/>
            <person name="Andreopoulos B."/>
            <person name="Baker S."/>
            <person name="Barry K."/>
            <person name="Bills G."/>
            <person name="Bluhm B."/>
            <person name="Cannon C."/>
            <person name="Castanera R."/>
            <person name="Culley D."/>
            <person name="Daum C."/>
            <person name="Ezra D."/>
            <person name="Gonzalez J."/>
            <person name="Henrissat B."/>
            <person name="Kuo A."/>
            <person name="Liang C."/>
            <person name="Lipzen A."/>
            <person name="Lutzoni F."/>
            <person name="Magnuson J."/>
            <person name="Mondo S."/>
            <person name="Nolan M."/>
            <person name="Ohm R."/>
            <person name="Pangilinan J."/>
            <person name="Park H.-J."/>
            <person name="Ramirez L."/>
            <person name="Alfaro M."/>
            <person name="Sun H."/>
            <person name="Tritt A."/>
            <person name="Yoshinaga Y."/>
            <person name="Zwiers L.-H."/>
            <person name="Turgeon B."/>
            <person name="Goodwin S."/>
            <person name="Spatafora J."/>
            <person name="Crous P."/>
            <person name="Grigoriev I."/>
        </authorList>
    </citation>
    <scope>NUCLEOTIDE SEQUENCE</scope>
    <source>
        <strain evidence="1">CBS 101060</strain>
    </source>
</reference>
<organism evidence="1 2">
    <name type="scientific">Patellaria atrata CBS 101060</name>
    <dbReference type="NCBI Taxonomy" id="1346257"/>
    <lineage>
        <taxon>Eukaryota</taxon>
        <taxon>Fungi</taxon>
        <taxon>Dikarya</taxon>
        <taxon>Ascomycota</taxon>
        <taxon>Pezizomycotina</taxon>
        <taxon>Dothideomycetes</taxon>
        <taxon>Dothideomycetes incertae sedis</taxon>
        <taxon>Patellariales</taxon>
        <taxon>Patellariaceae</taxon>
        <taxon>Patellaria</taxon>
    </lineage>
</organism>
<sequence length="163" mass="18658">MHVWCSLFDSQYLSRRCNLPSKSPGCWITKVRFMIPLPVGCMNVTGYSTPCCDHSNEARPRRQANLTETSIKHFHLLFSRPDRLYYLFTFQMERCDMLKVTIVWPPTIPINNYPAPPQALHIYEGLIGRSSLLYGVTSVNVESSIQIVTSSDTKEYKCESSSN</sequence>
<gene>
    <name evidence="1" type="ORF">M501DRAFT_113136</name>
</gene>